<evidence type="ECO:0000256" key="1">
    <source>
        <dbReference type="ARBA" id="ARBA00004123"/>
    </source>
</evidence>
<feature type="domain" description="SH2" evidence="28">
    <location>
        <begin position="391"/>
        <end position="475"/>
    </location>
</feature>
<dbReference type="GO" id="GO:0005829">
    <property type="term" value="C:cytosol"/>
    <property type="evidence" value="ECO:0007669"/>
    <property type="project" value="TreeGrafter"/>
</dbReference>
<dbReference type="Pfam" id="PF07714">
    <property type="entry name" value="PK_Tyr_Ser-Thr"/>
    <property type="match status" value="2"/>
</dbReference>
<proteinExistence type="inferred from homology"/>
<comment type="subcellular location">
    <subcellularLocation>
        <location evidence="3">Cytoplasm</location>
    </subcellularLocation>
    <subcellularLocation>
        <location evidence="2">Endomembrane system</location>
        <topology evidence="2">Peripheral membrane protein</topology>
    </subcellularLocation>
    <subcellularLocation>
        <location evidence="1">Nucleus</location>
    </subcellularLocation>
</comment>
<dbReference type="InterPro" id="IPR011993">
    <property type="entry name" value="PH-like_dom_sf"/>
</dbReference>
<evidence type="ECO:0000256" key="3">
    <source>
        <dbReference type="ARBA" id="ARBA00004496"/>
    </source>
</evidence>
<evidence type="ECO:0000256" key="19">
    <source>
        <dbReference type="ARBA" id="ARBA00051245"/>
    </source>
</evidence>
<dbReference type="InterPro" id="IPR041046">
    <property type="entry name" value="FERM_F2"/>
</dbReference>
<dbReference type="InterPro" id="IPR019748">
    <property type="entry name" value="FERM_central"/>
</dbReference>
<evidence type="ECO:0000256" key="21">
    <source>
        <dbReference type="PIRNR" id="PIRNR000636"/>
    </source>
</evidence>
<dbReference type="FunFam" id="1.10.510.10:FF:000114">
    <property type="entry name" value="Tyrosine-protein kinase JAK2"/>
    <property type="match status" value="1"/>
</dbReference>
<dbReference type="FunFam" id="2.30.29.30:FF:000177">
    <property type="entry name" value="Tyrosine-protein kinase"/>
    <property type="match status" value="1"/>
</dbReference>
<dbReference type="InterPro" id="IPR011009">
    <property type="entry name" value="Kinase-like_dom_sf"/>
</dbReference>
<dbReference type="Proteomes" id="UP001174136">
    <property type="component" value="Unassembled WGS sequence"/>
</dbReference>
<evidence type="ECO:0000256" key="16">
    <source>
        <dbReference type="ARBA" id="ARBA00023136"/>
    </source>
</evidence>
<feature type="binding site" evidence="23">
    <location>
        <begin position="845"/>
        <end position="853"/>
    </location>
    <ligand>
        <name>ATP</name>
        <dbReference type="ChEBI" id="CHEBI:30616"/>
    </ligand>
</feature>
<organism evidence="31 32">
    <name type="scientific">Merluccius polli</name>
    <name type="common">Benguela hake</name>
    <name type="synonym">Merluccius cadenati</name>
    <dbReference type="NCBI Taxonomy" id="89951"/>
    <lineage>
        <taxon>Eukaryota</taxon>
        <taxon>Metazoa</taxon>
        <taxon>Chordata</taxon>
        <taxon>Craniata</taxon>
        <taxon>Vertebrata</taxon>
        <taxon>Euteleostomi</taxon>
        <taxon>Actinopterygii</taxon>
        <taxon>Neopterygii</taxon>
        <taxon>Teleostei</taxon>
        <taxon>Neoteleostei</taxon>
        <taxon>Acanthomorphata</taxon>
        <taxon>Zeiogadaria</taxon>
        <taxon>Gadariae</taxon>
        <taxon>Gadiformes</taxon>
        <taxon>Gadoidei</taxon>
        <taxon>Merlucciidae</taxon>
        <taxon>Merluccius</taxon>
    </lineage>
</organism>
<dbReference type="GO" id="GO:0012505">
    <property type="term" value="C:endomembrane system"/>
    <property type="evidence" value="ECO:0007669"/>
    <property type="project" value="UniProtKB-SubCell"/>
</dbReference>
<dbReference type="GO" id="GO:0006325">
    <property type="term" value="P:chromatin organization"/>
    <property type="evidence" value="ECO:0007669"/>
    <property type="project" value="UniProtKB-KW"/>
</dbReference>
<dbReference type="SUPFAM" id="SSF56112">
    <property type="entry name" value="Protein kinase-like (PK-like)"/>
    <property type="match status" value="2"/>
</dbReference>
<dbReference type="PROSITE" id="PS50001">
    <property type="entry name" value="SH2"/>
    <property type="match status" value="1"/>
</dbReference>
<dbReference type="GO" id="GO:0004715">
    <property type="term" value="F:non-membrane spanning protein tyrosine kinase activity"/>
    <property type="evidence" value="ECO:0007669"/>
    <property type="project" value="UniProtKB-UniRule"/>
</dbReference>
<dbReference type="GO" id="GO:0030154">
    <property type="term" value="P:cell differentiation"/>
    <property type="evidence" value="ECO:0007669"/>
    <property type="project" value="TreeGrafter"/>
</dbReference>
<dbReference type="Gene3D" id="3.30.200.20">
    <property type="entry name" value="Phosphorylase Kinase, domain 1"/>
    <property type="match status" value="2"/>
</dbReference>
<evidence type="ECO:0000256" key="22">
    <source>
        <dbReference type="PIRSR" id="PIRSR000636-1"/>
    </source>
</evidence>
<keyword evidence="16" id="KW-0472">Membrane</keyword>
<dbReference type="InterPro" id="IPR016251">
    <property type="entry name" value="Tyr_kinase_non-rcpt_Jak/Tyk2"/>
</dbReference>
<dbReference type="InterPro" id="IPR051286">
    <property type="entry name" value="JAK"/>
</dbReference>
<feature type="region of interest" description="Disordered" evidence="27">
    <location>
        <begin position="1"/>
        <end position="21"/>
    </location>
</feature>
<dbReference type="PANTHER" id="PTHR45807">
    <property type="entry name" value="TYROSINE-PROTEIN KINASE HOPSCOTCH"/>
    <property type="match status" value="1"/>
</dbReference>
<dbReference type="InterPro" id="IPR036860">
    <property type="entry name" value="SH2_dom_sf"/>
</dbReference>
<evidence type="ECO:0000313" key="31">
    <source>
        <dbReference type="EMBL" id="KAK0136645.1"/>
    </source>
</evidence>
<keyword evidence="5" id="KW-0597">Phosphoprotein</keyword>
<dbReference type="GO" id="GO:0019221">
    <property type="term" value="P:cytokine-mediated signaling pathway"/>
    <property type="evidence" value="ECO:0007669"/>
    <property type="project" value="TreeGrafter"/>
</dbReference>
<dbReference type="PROSITE" id="PS50057">
    <property type="entry name" value="FERM_3"/>
    <property type="match status" value="1"/>
</dbReference>
<dbReference type="GO" id="GO:0050863">
    <property type="term" value="P:regulation of T cell activation"/>
    <property type="evidence" value="ECO:0007669"/>
    <property type="project" value="UniProtKB-ARBA"/>
</dbReference>
<feature type="binding site" evidence="25">
    <location>
        <position position="873"/>
    </location>
    <ligand>
        <name>ATP</name>
        <dbReference type="ChEBI" id="CHEBI:30616"/>
    </ligand>
</feature>
<evidence type="ECO:0000256" key="20">
    <source>
        <dbReference type="ARBA" id="ARBA00063638"/>
    </source>
</evidence>
<comment type="subunit">
    <text evidence="20">Interacts with STAM2 and MYO18A. Interacts with SHB. Interacts with CD69.</text>
</comment>
<dbReference type="GO" id="GO:0005524">
    <property type="term" value="F:ATP binding"/>
    <property type="evidence" value="ECO:0007669"/>
    <property type="project" value="UniProtKB-UniRule"/>
</dbReference>
<dbReference type="GO" id="GO:0005634">
    <property type="term" value="C:nucleus"/>
    <property type="evidence" value="ECO:0007669"/>
    <property type="project" value="UniProtKB-SubCell"/>
</dbReference>
<dbReference type="PROSITE" id="PS00107">
    <property type="entry name" value="PROTEIN_KINASE_ATP"/>
    <property type="match status" value="1"/>
</dbReference>
<dbReference type="GO" id="GO:1902533">
    <property type="term" value="P:positive regulation of intracellular signal transduction"/>
    <property type="evidence" value="ECO:0007669"/>
    <property type="project" value="UniProtKB-ARBA"/>
</dbReference>
<dbReference type="GO" id="GO:0002250">
    <property type="term" value="P:adaptive immune response"/>
    <property type="evidence" value="ECO:0007669"/>
    <property type="project" value="UniProtKB-KW"/>
</dbReference>
<evidence type="ECO:0000256" key="7">
    <source>
        <dbReference type="ARBA" id="ARBA00022679"/>
    </source>
</evidence>
<dbReference type="GO" id="GO:0005131">
    <property type="term" value="F:growth hormone receptor binding"/>
    <property type="evidence" value="ECO:0007669"/>
    <property type="project" value="TreeGrafter"/>
</dbReference>
<keyword evidence="18" id="KW-0539">Nucleus</keyword>
<dbReference type="PRINTS" id="PR01823">
    <property type="entry name" value="JANUSKINASE"/>
</dbReference>
<evidence type="ECO:0000256" key="18">
    <source>
        <dbReference type="ARBA" id="ARBA00023242"/>
    </source>
</evidence>
<protein>
    <recommendedName>
        <fullName evidence="21 26">Tyrosine-protein kinase</fullName>
        <ecNumber evidence="21 26">2.7.10.2</ecNumber>
    </recommendedName>
</protein>
<reference evidence="31" key="1">
    <citation type="journal article" date="2023" name="Front. Mar. Sci.">
        <title>A new Merluccius polli reference genome to investigate the effects of global change in West African waters.</title>
        <authorList>
            <person name="Mateo J.L."/>
            <person name="Blanco-Fernandez C."/>
            <person name="Garcia-Vazquez E."/>
            <person name="Machado-Schiaffino G."/>
        </authorList>
    </citation>
    <scope>NUCLEOTIDE SEQUENCE</scope>
    <source>
        <strain evidence="31">C29</strain>
        <tissue evidence="31">Fin</tissue>
    </source>
</reference>
<dbReference type="GO" id="GO:0008284">
    <property type="term" value="P:positive regulation of cell population proliferation"/>
    <property type="evidence" value="ECO:0007669"/>
    <property type="project" value="UniProtKB-ARBA"/>
</dbReference>
<dbReference type="InterPro" id="IPR020635">
    <property type="entry name" value="Tyr_kinase_cat_dom"/>
</dbReference>
<dbReference type="GO" id="GO:0035556">
    <property type="term" value="P:intracellular signal transduction"/>
    <property type="evidence" value="ECO:0007669"/>
    <property type="project" value="InterPro"/>
</dbReference>
<dbReference type="InterPro" id="IPR000299">
    <property type="entry name" value="FERM_domain"/>
</dbReference>
<keyword evidence="7 21" id="KW-0808">Transferase</keyword>
<dbReference type="InterPro" id="IPR000980">
    <property type="entry name" value="SH2"/>
</dbReference>
<dbReference type="InterPro" id="IPR017441">
    <property type="entry name" value="Protein_kinase_ATP_BS"/>
</dbReference>
<keyword evidence="32" id="KW-1185">Reference proteome</keyword>
<evidence type="ECO:0000256" key="25">
    <source>
        <dbReference type="PROSITE-ProRule" id="PRU10141"/>
    </source>
</evidence>
<dbReference type="SUPFAM" id="SSF55550">
    <property type="entry name" value="SH2 domain"/>
    <property type="match status" value="1"/>
</dbReference>
<dbReference type="GO" id="GO:0050867">
    <property type="term" value="P:positive regulation of cell activation"/>
    <property type="evidence" value="ECO:0007669"/>
    <property type="project" value="UniProtKB-ARBA"/>
</dbReference>
<dbReference type="FunFam" id="1.10.510.10:FF:000110">
    <property type="entry name" value="Tyrosine-protein kinase"/>
    <property type="match status" value="1"/>
</dbReference>
<dbReference type="SUPFAM" id="SSF47031">
    <property type="entry name" value="Second domain of FERM"/>
    <property type="match status" value="1"/>
</dbReference>
<dbReference type="InterPro" id="IPR019749">
    <property type="entry name" value="Band_41_domain"/>
</dbReference>
<keyword evidence="6" id="KW-0399">Innate immunity</keyword>
<keyword evidence="14 24" id="KW-0727">SH2 domain</keyword>
<dbReference type="GO" id="GO:0005856">
    <property type="term" value="C:cytoskeleton"/>
    <property type="evidence" value="ECO:0007669"/>
    <property type="project" value="UniProtKB-UniRule"/>
</dbReference>
<evidence type="ECO:0000313" key="32">
    <source>
        <dbReference type="Proteomes" id="UP001174136"/>
    </source>
</evidence>
<sequence>MVPATAGGPATRDGGAAPTGEELKRASDGCLKVHLYYCGKGRAGDDDKSRTDTELTYPSGNYVAQELCLDAAKACGISPVYFSLFGLMRECDHTWLPPNHVLNLDQSANERVLFRVRFYFPGWYNNGSSSCAHRYGTAKGTETPVMDDCTMTYLFFQWRRDFVIGCVDVPMNHEAQAECLGLAALDMIRLAKEKDQSPVDIYNDTSYKSYLPRAMSAHIQGSNIVTRKRIRQRFRKFIHRFRDCRTTVRDLQLKYMMCLETLLPSLYTEHFWVTERSANEITIVVTGNKGIQWFPGKGVEPGEEVLQTYCDFREVIDISIKQADKEGSVETRIVTLTKQDSQSLELEFHSLPEALSFVSLVDGYYRLVADVHHYLCKEVAPPHLLEAIRSYCHGPVSIDFSNHKLRCLGNRSGMFLLRCSPRDYDTYFLSFVVNDSGVQYKHCQIVKTDSNEFLLHGASRTFSSLRDLLHRYQKEVLRTEGFTFQFTKCAPPTSKDKSNLLVCRSPQGAEVPGDTLSHHHHPITQMQFHKIRREDLVITKSLGQGAFTKISCGVRKELRDYGDVHEMEVIIKVLDNAHRNVSESFFEAASMMSQLSHKHLLLNYGVCVCGDENMMVQEYSKFGSLDTYLKKNKACVNITWKLAVAKQLAWVLLYLEHKNMIHGNVCAKNVLLIREEDRKTGSLPFIKLSDPGISITVLPKDVIMERIPWVPPECIEDPRNLSQAADKWSFGTTLWEICSGGDKPLSTLDGSKKNLFYEDKHQLPAPKWTELANLINSCMDYEPAHRPSFRAIIRDLNSLFTPDYELLAESDMLPSRTRGSGFPLALESKEPAQFLERHLLFLQQLGKGNFGSVEMCRYDPLLDNTGEVVAVKKLQHGTAENLRDFEREIEILKSLQHENIVKYKGVCYGAGRSNLRLIMEYLPYGSLRDYLIKYRERFDSNKLLLYASQICKGMDYLSNERYIHRDLATRNILVESEMRVKIGDFGLTKVLPRDKEYYTVREPGESPIFWYAPESLTHSKFSVASDVWSFGVVLYELFTYSDKSCSPPEVLMKKMGSDKQGQMIVYHLIDLLLKQGYRLPAPDNCPEEIKKMMADCWHADLAQRPTFKQLTHRVDEVRESKEG</sequence>
<dbReference type="InterPro" id="IPR008266">
    <property type="entry name" value="Tyr_kinase_AS"/>
</dbReference>
<evidence type="ECO:0000256" key="24">
    <source>
        <dbReference type="PROSITE-ProRule" id="PRU00191"/>
    </source>
</evidence>
<dbReference type="GO" id="GO:0001819">
    <property type="term" value="P:positive regulation of cytokine production"/>
    <property type="evidence" value="ECO:0007669"/>
    <property type="project" value="UniProtKB-ARBA"/>
</dbReference>
<dbReference type="InterPro" id="IPR035963">
    <property type="entry name" value="FERM_2"/>
</dbReference>
<dbReference type="Pfam" id="PF18379">
    <property type="entry name" value="FERM_F1"/>
    <property type="match status" value="1"/>
</dbReference>
<dbReference type="Gene3D" id="1.10.510.10">
    <property type="entry name" value="Transferase(Phosphotransferase) domain 1"/>
    <property type="match status" value="2"/>
</dbReference>
<evidence type="ECO:0000256" key="13">
    <source>
        <dbReference type="ARBA" id="ARBA00022859"/>
    </source>
</evidence>
<dbReference type="PROSITE" id="PS50011">
    <property type="entry name" value="PROTEIN_KINASE_DOM"/>
    <property type="match status" value="2"/>
</dbReference>
<dbReference type="PROSITE" id="PS00109">
    <property type="entry name" value="PROTEIN_KINASE_TYR"/>
    <property type="match status" value="1"/>
</dbReference>
<evidence type="ECO:0000256" key="27">
    <source>
        <dbReference type="SAM" id="MobiDB-lite"/>
    </source>
</evidence>
<feature type="active site" description="Proton acceptor" evidence="22">
    <location>
        <position position="966"/>
    </location>
</feature>
<dbReference type="InterPro" id="IPR041381">
    <property type="entry name" value="JAK1-3/TYK2_PHL_dom"/>
</dbReference>
<dbReference type="GO" id="GO:0045087">
    <property type="term" value="P:innate immune response"/>
    <property type="evidence" value="ECO:0007669"/>
    <property type="project" value="UniProtKB-KW"/>
</dbReference>
<evidence type="ECO:0000256" key="8">
    <source>
        <dbReference type="ARBA" id="ARBA00022737"/>
    </source>
</evidence>
<dbReference type="GO" id="GO:1903037">
    <property type="term" value="P:regulation of leukocyte cell-cell adhesion"/>
    <property type="evidence" value="ECO:0007669"/>
    <property type="project" value="UniProtKB-ARBA"/>
</dbReference>
<dbReference type="FunFam" id="3.30.200.20:FF:000084">
    <property type="entry name" value="Tyrosine-protein kinase"/>
    <property type="match status" value="1"/>
</dbReference>
<dbReference type="Pfam" id="PF17887">
    <property type="entry name" value="Jak1_Phl"/>
    <property type="match status" value="1"/>
</dbReference>
<keyword evidence="11 21" id="KW-0067">ATP-binding</keyword>
<dbReference type="PIRSF" id="PIRSF000636">
    <property type="entry name" value="TyrPK_Jak"/>
    <property type="match status" value="1"/>
</dbReference>
<evidence type="ECO:0000256" key="10">
    <source>
        <dbReference type="ARBA" id="ARBA00022777"/>
    </source>
</evidence>
<evidence type="ECO:0000256" key="4">
    <source>
        <dbReference type="ARBA" id="ARBA00022490"/>
    </source>
</evidence>
<keyword evidence="4" id="KW-0963">Cytoplasm</keyword>
<dbReference type="InterPro" id="IPR001245">
    <property type="entry name" value="Ser-Thr/Tyr_kinase_cat_dom"/>
</dbReference>
<dbReference type="AlphaFoldDB" id="A0AA47MAL7"/>
<dbReference type="PRINTS" id="PR00109">
    <property type="entry name" value="TYRKINASE"/>
</dbReference>
<evidence type="ECO:0000259" key="28">
    <source>
        <dbReference type="PROSITE" id="PS50001"/>
    </source>
</evidence>
<feature type="domain" description="Protein kinase" evidence="29">
    <location>
        <begin position="839"/>
        <end position="1118"/>
    </location>
</feature>
<dbReference type="SUPFAM" id="SSF50729">
    <property type="entry name" value="PH domain-like"/>
    <property type="match status" value="1"/>
</dbReference>
<evidence type="ECO:0000259" key="30">
    <source>
        <dbReference type="PROSITE" id="PS50057"/>
    </source>
</evidence>
<keyword evidence="15" id="KW-1064">Adaptive immunity</keyword>
<evidence type="ECO:0000256" key="26">
    <source>
        <dbReference type="RuleBase" id="RU362096"/>
    </source>
</evidence>
<evidence type="ECO:0000256" key="14">
    <source>
        <dbReference type="ARBA" id="ARBA00022999"/>
    </source>
</evidence>
<dbReference type="FunFam" id="3.30.505.10:FF:000073">
    <property type="entry name" value="Tyrosine-protein kinase"/>
    <property type="match status" value="1"/>
</dbReference>
<gene>
    <name evidence="31" type="primary">JAK2_1</name>
    <name evidence="31" type="ORF">N1851_027179</name>
</gene>
<dbReference type="Pfam" id="PF21990">
    <property type="entry name" value="SH2_1"/>
    <property type="match status" value="1"/>
</dbReference>
<feature type="domain" description="Protein kinase" evidence="29">
    <location>
        <begin position="536"/>
        <end position="800"/>
    </location>
</feature>
<keyword evidence="17 21" id="KW-0829">Tyrosine-protein kinase</keyword>
<evidence type="ECO:0000256" key="11">
    <source>
        <dbReference type="ARBA" id="ARBA00022840"/>
    </source>
</evidence>
<keyword evidence="12" id="KW-0156">Chromatin regulator</keyword>
<dbReference type="InterPro" id="IPR000719">
    <property type="entry name" value="Prot_kinase_dom"/>
</dbReference>
<comment type="similarity">
    <text evidence="21">Belongs to the protein kinase superfamily. Tyr protein kinase family. JAK subfamily.</text>
</comment>
<evidence type="ECO:0000256" key="5">
    <source>
        <dbReference type="ARBA" id="ARBA00022553"/>
    </source>
</evidence>
<name>A0AA47MAL7_MERPO</name>
<comment type="catalytic activity">
    <reaction evidence="19 21 26">
        <text>L-tyrosyl-[protein] + ATP = O-phospho-L-tyrosyl-[protein] + ADP + H(+)</text>
        <dbReference type="Rhea" id="RHEA:10596"/>
        <dbReference type="Rhea" id="RHEA-COMP:10136"/>
        <dbReference type="Rhea" id="RHEA-COMP:20101"/>
        <dbReference type="ChEBI" id="CHEBI:15378"/>
        <dbReference type="ChEBI" id="CHEBI:30616"/>
        <dbReference type="ChEBI" id="CHEBI:46858"/>
        <dbReference type="ChEBI" id="CHEBI:61978"/>
        <dbReference type="ChEBI" id="CHEBI:456216"/>
        <dbReference type="EC" id="2.7.10.2"/>
    </reaction>
</comment>
<dbReference type="FunFam" id="3.30.200.20:FF:000135">
    <property type="entry name" value="Tyrosine-protein kinase"/>
    <property type="match status" value="1"/>
</dbReference>
<dbReference type="InterPro" id="IPR041155">
    <property type="entry name" value="FERM_F1"/>
</dbReference>
<evidence type="ECO:0000256" key="2">
    <source>
        <dbReference type="ARBA" id="ARBA00004184"/>
    </source>
</evidence>
<evidence type="ECO:0000259" key="29">
    <source>
        <dbReference type="PROSITE" id="PS50011"/>
    </source>
</evidence>
<accession>A0AA47MAL7</accession>
<keyword evidence="13" id="KW-0391">Immunity</keyword>
<dbReference type="GO" id="GO:0060397">
    <property type="term" value="P:growth hormone receptor signaling pathway via JAK-STAT"/>
    <property type="evidence" value="ECO:0007669"/>
    <property type="project" value="UniProtKB-ARBA"/>
</dbReference>
<dbReference type="GO" id="GO:0016020">
    <property type="term" value="C:membrane"/>
    <property type="evidence" value="ECO:0007669"/>
    <property type="project" value="InterPro"/>
</dbReference>
<evidence type="ECO:0000256" key="12">
    <source>
        <dbReference type="ARBA" id="ARBA00022853"/>
    </source>
</evidence>
<dbReference type="GO" id="GO:0007259">
    <property type="term" value="P:cell surface receptor signaling pathway via JAK-STAT"/>
    <property type="evidence" value="ECO:0007669"/>
    <property type="project" value="TreeGrafter"/>
</dbReference>
<dbReference type="EMBL" id="JAOPHQ010005135">
    <property type="protein sequence ID" value="KAK0136645.1"/>
    <property type="molecule type" value="Genomic_DNA"/>
</dbReference>
<dbReference type="EC" id="2.7.10.2" evidence="21 26"/>
<comment type="caution">
    <text evidence="31">The sequence shown here is derived from an EMBL/GenBank/DDBJ whole genome shotgun (WGS) entry which is preliminary data.</text>
</comment>
<dbReference type="CDD" id="cd14473">
    <property type="entry name" value="FERM_B-lobe"/>
    <property type="match status" value="1"/>
</dbReference>
<keyword evidence="9 21" id="KW-0547">Nucleotide-binding</keyword>
<dbReference type="PANTHER" id="PTHR45807:SF2">
    <property type="entry name" value="TYROSINE-PROTEIN KINASE"/>
    <property type="match status" value="1"/>
</dbReference>
<evidence type="ECO:0000256" key="9">
    <source>
        <dbReference type="ARBA" id="ARBA00022741"/>
    </source>
</evidence>
<dbReference type="SMART" id="SM00252">
    <property type="entry name" value="SH2"/>
    <property type="match status" value="1"/>
</dbReference>
<feature type="domain" description="FERM" evidence="30">
    <location>
        <begin position="29"/>
        <end position="372"/>
    </location>
</feature>
<dbReference type="Gene3D" id="2.30.29.30">
    <property type="entry name" value="Pleckstrin-homology domain (PH domain)/Phosphotyrosine-binding domain (PTB)"/>
    <property type="match status" value="1"/>
</dbReference>
<dbReference type="Gene3D" id="3.30.505.10">
    <property type="entry name" value="SH2 domain"/>
    <property type="match status" value="1"/>
</dbReference>
<evidence type="ECO:0000256" key="6">
    <source>
        <dbReference type="ARBA" id="ARBA00022588"/>
    </source>
</evidence>
<dbReference type="SMART" id="SM00219">
    <property type="entry name" value="TyrKc"/>
    <property type="match status" value="2"/>
</dbReference>
<keyword evidence="8" id="KW-0677">Repeat</keyword>
<keyword evidence="10 21" id="KW-0418">Kinase</keyword>
<feature type="binding site" evidence="23">
    <location>
        <position position="872"/>
    </location>
    <ligand>
        <name>ATP</name>
        <dbReference type="ChEBI" id="CHEBI:30616"/>
    </ligand>
</feature>
<evidence type="ECO:0000256" key="17">
    <source>
        <dbReference type="ARBA" id="ARBA00023137"/>
    </source>
</evidence>
<evidence type="ECO:0000256" key="23">
    <source>
        <dbReference type="PIRSR" id="PIRSR000636-2"/>
    </source>
</evidence>
<evidence type="ECO:0000256" key="15">
    <source>
        <dbReference type="ARBA" id="ARBA00023130"/>
    </source>
</evidence>
<dbReference type="SMART" id="SM00295">
    <property type="entry name" value="B41"/>
    <property type="match status" value="1"/>
</dbReference>
<dbReference type="Pfam" id="PF18377">
    <property type="entry name" value="FERM_F2"/>
    <property type="match status" value="1"/>
</dbReference>